<dbReference type="PROSITE" id="PS50879">
    <property type="entry name" value="RNASE_H_1"/>
    <property type="match status" value="1"/>
</dbReference>
<evidence type="ECO:0000259" key="2">
    <source>
        <dbReference type="PROSITE" id="PS50879"/>
    </source>
</evidence>
<dbReference type="GO" id="GO:0004523">
    <property type="term" value="F:RNA-DNA hybrid ribonuclease activity"/>
    <property type="evidence" value="ECO:0007669"/>
    <property type="project" value="InterPro"/>
</dbReference>
<organism evidence="3 4">
    <name type="scientific">Rhizophagus clarus</name>
    <dbReference type="NCBI Taxonomy" id="94130"/>
    <lineage>
        <taxon>Eukaryota</taxon>
        <taxon>Fungi</taxon>
        <taxon>Fungi incertae sedis</taxon>
        <taxon>Mucoromycota</taxon>
        <taxon>Glomeromycotina</taxon>
        <taxon>Glomeromycetes</taxon>
        <taxon>Glomerales</taxon>
        <taxon>Glomeraceae</taxon>
        <taxon>Rhizophagus</taxon>
    </lineage>
</organism>
<sequence length="738" mass="84758">MRKAVVKIITQKFSQIIANNNILKGGNYVALPGSSTKVPIRIINLIMEDAKVKKKPLWILFQDFSKAYDRVNIKILDRKAVITTTGITQFYKALIGIDQGEVISPLLWIIYYDPLSDLDKENVMISSQAYMDDINLNKFAIMTNDTNALKDKSIKLNFGSYVQEIQLICPTESVRILDAWMNLNLSKIYIFNQCKNIITGYNKIIRNKQLTNKMMRYMYNAVIISSIKYKSQHTISNDKQVAVLNILTRTLFKKKTNLVMTIPNCMIYSSLGYAIKDILTIQLQYQIIRLHNQLQNKGLLGTLSQLSIICLQQETLSVNNVLTGWLIHLKDLKIKFNLIASTLAIMYDNNLICQSNIKRKIIGDQLPITQVAFYSDKLDSSHFGHILSNNQTPMVKHWIHNINDNSISPSIQASVLIKCTGCKLKDIQPRSKRKAANNRCLLFINKEKAINVKAQSIQDAYILDSSVFEYITMIENRIKYSTTNVQEASVRSMLDFFHPILLRNQLINIQDTVKGQSSLTIYTDGSFKRHSDTSVMIGSAFKIIETNSIFQCQIQENPSVIKAELMAMIIALLCLDKGTRVTICTDSQIIINQFSKINTLSIFAVQRLKLQYSILWILFIKLIRFKNLIVTLQKVRAHDSDDYSNVVDKLAKEACSKECLVIDSKLLVHNDTICWNHKSIKRNITLMVSDVHLEDWKHSWKHFWKVWKHNSLINSFGLEASNRILFHWKHKMHITAYG</sequence>
<dbReference type="EMBL" id="BEXD01001057">
    <property type="protein sequence ID" value="GBB91995.1"/>
    <property type="molecule type" value="Genomic_DNA"/>
</dbReference>
<proteinExistence type="predicted"/>
<feature type="domain" description="Reverse transcriptase" evidence="1">
    <location>
        <begin position="1"/>
        <end position="185"/>
    </location>
</feature>
<dbReference type="SUPFAM" id="SSF53098">
    <property type="entry name" value="Ribonuclease H-like"/>
    <property type="match status" value="1"/>
</dbReference>
<dbReference type="InterPro" id="IPR002156">
    <property type="entry name" value="RNaseH_domain"/>
</dbReference>
<dbReference type="Proteomes" id="UP000247702">
    <property type="component" value="Unassembled WGS sequence"/>
</dbReference>
<dbReference type="GO" id="GO:0003676">
    <property type="term" value="F:nucleic acid binding"/>
    <property type="evidence" value="ECO:0007669"/>
    <property type="project" value="InterPro"/>
</dbReference>
<dbReference type="STRING" id="94130.A0A2Z6QRA5"/>
<evidence type="ECO:0000313" key="4">
    <source>
        <dbReference type="Proteomes" id="UP000247702"/>
    </source>
</evidence>
<evidence type="ECO:0000259" key="1">
    <source>
        <dbReference type="PROSITE" id="PS50878"/>
    </source>
</evidence>
<accession>A0A2Z6QRA5</accession>
<dbReference type="InterPro" id="IPR036397">
    <property type="entry name" value="RNaseH_sf"/>
</dbReference>
<dbReference type="Pfam" id="PF00075">
    <property type="entry name" value="RNase_H"/>
    <property type="match status" value="1"/>
</dbReference>
<dbReference type="InterPro" id="IPR012337">
    <property type="entry name" value="RNaseH-like_sf"/>
</dbReference>
<evidence type="ECO:0008006" key="5">
    <source>
        <dbReference type="Google" id="ProtNLM"/>
    </source>
</evidence>
<comment type="caution">
    <text evidence="3">The sequence shown here is derived from an EMBL/GenBank/DDBJ whole genome shotgun (WGS) entry which is preliminary data.</text>
</comment>
<keyword evidence="4" id="KW-1185">Reference proteome</keyword>
<evidence type="ECO:0000313" key="3">
    <source>
        <dbReference type="EMBL" id="GBB91995.1"/>
    </source>
</evidence>
<dbReference type="Gene3D" id="3.30.420.10">
    <property type="entry name" value="Ribonuclease H-like superfamily/Ribonuclease H"/>
    <property type="match status" value="1"/>
</dbReference>
<protein>
    <recommendedName>
        <fullName evidence="5">RNase H type-1 domain-containing protein</fullName>
    </recommendedName>
</protein>
<dbReference type="InterPro" id="IPR000477">
    <property type="entry name" value="RT_dom"/>
</dbReference>
<feature type="domain" description="RNase H type-1" evidence="2">
    <location>
        <begin position="515"/>
        <end position="656"/>
    </location>
</feature>
<reference evidence="3 4" key="1">
    <citation type="submission" date="2017-11" db="EMBL/GenBank/DDBJ databases">
        <title>The genome of Rhizophagus clarus HR1 reveals common genetic basis of auxotrophy among arbuscular mycorrhizal fungi.</title>
        <authorList>
            <person name="Kobayashi Y."/>
        </authorList>
    </citation>
    <scope>NUCLEOTIDE SEQUENCE [LARGE SCALE GENOMIC DNA]</scope>
    <source>
        <strain evidence="3 4">HR1</strain>
    </source>
</reference>
<gene>
    <name evidence="3" type="ORF">RclHR1_01950007</name>
</gene>
<dbReference type="PROSITE" id="PS50878">
    <property type="entry name" value="RT_POL"/>
    <property type="match status" value="1"/>
</dbReference>
<dbReference type="AlphaFoldDB" id="A0A2Z6QRA5"/>
<dbReference type="Pfam" id="PF00078">
    <property type="entry name" value="RVT_1"/>
    <property type="match status" value="1"/>
</dbReference>
<name>A0A2Z6QRA5_9GLOM</name>